<accession>A0A0A9B2A2</accession>
<sequence>MVTNSLLKRELQVNLSREMHLVHRASSSFSVTRKFIKLNLECCCS</sequence>
<organism evidence="1">
    <name type="scientific">Arundo donax</name>
    <name type="common">Giant reed</name>
    <name type="synonym">Donax arundinaceus</name>
    <dbReference type="NCBI Taxonomy" id="35708"/>
    <lineage>
        <taxon>Eukaryota</taxon>
        <taxon>Viridiplantae</taxon>
        <taxon>Streptophyta</taxon>
        <taxon>Embryophyta</taxon>
        <taxon>Tracheophyta</taxon>
        <taxon>Spermatophyta</taxon>
        <taxon>Magnoliopsida</taxon>
        <taxon>Liliopsida</taxon>
        <taxon>Poales</taxon>
        <taxon>Poaceae</taxon>
        <taxon>PACMAD clade</taxon>
        <taxon>Arundinoideae</taxon>
        <taxon>Arundineae</taxon>
        <taxon>Arundo</taxon>
    </lineage>
</organism>
<reference evidence="1" key="2">
    <citation type="journal article" date="2015" name="Data Brief">
        <title>Shoot transcriptome of the giant reed, Arundo donax.</title>
        <authorList>
            <person name="Barrero R.A."/>
            <person name="Guerrero F.D."/>
            <person name="Moolhuijzen P."/>
            <person name="Goolsby J.A."/>
            <person name="Tidwell J."/>
            <person name="Bellgard S.E."/>
            <person name="Bellgard M.I."/>
        </authorList>
    </citation>
    <scope>NUCLEOTIDE SEQUENCE</scope>
    <source>
        <tissue evidence="1">Shoot tissue taken approximately 20 cm above the soil surface</tissue>
    </source>
</reference>
<evidence type="ECO:0000313" key="1">
    <source>
        <dbReference type="EMBL" id="JAD57501.1"/>
    </source>
</evidence>
<dbReference type="AlphaFoldDB" id="A0A0A9B2A2"/>
<dbReference type="EMBL" id="GBRH01240394">
    <property type="protein sequence ID" value="JAD57501.1"/>
    <property type="molecule type" value="Transcribed_RNA"/>
</dbReference>
<proteinExistence type="predicted"/>
<reference evidence="1" key="1">
    <citation type="submission" date="2014-09" db="EMBL/GenBank/DDBJ databases">
        <authorList>
            <person name="Magalhaes I.L.F."/>
            <person name="Oliveira U."/>
            <person name="Santos F.R."/>
            <person name="Vidigal T.H.D.A."/>
            <person name="Brescovit A.D."/>
            <person name="Santos A.J."/>
        </authorList>
    </citation>
    <scope>NUCLEOTIDE SEQUENCE</scope>
    <source>
        <tissue evidence="1">Shoot tissue taken approximately 20 cm above the soil surface</tissue>
    </source>
</reference>
<name>A0A0A9B2A2_ARUDO</name>
<protein>
    <submittedName>
        <fullName evidence="1">Uncharacterized protein</fullName>
    </submittedName>
</protein>